<dbReference type="InterPro" id="IPR020579">
    <property type="entry name" value="Exonuc_VII_lsu_C"/>
</dbReference>
<evidence type="ECO:0000313" key="10">
    <source>
        <dbReference type="Proteomes" id="UP000199288"/>
    </source>
</evidence>
<evidence type="ECO:0000256" key="4">
    <source>
        <dbReference type="ARBA" id="ARBA00022839"/>
    </source>
</evidence>
<evidence type="ECO:0000256" key="5">
    <source>
        <dbReference type="HAMAP-Rule" id="MF_00378"/>
    </source>
</evidence>
<dbReference type="Pfam" id="PF13742">
    <property type="entry name" value="tRNA_anti_2"/>
    <property type="match status" value="1"/>
</dbReference>
<dbReference type="Pfam" id="PF02601">
    <property type="entry name" value="Exonuc_VII_L"/>
    <property type="match status" value="1"/>
</dbReference>
<dbReference type="GO" id="GO:0003676">
    <property type="term" value="F:nucleic acid binding"/>
    <property type="evidence" value="ECO:0007669"/>
    <property type="project" value="InterPro"/>
</dbReference>
<evidence type="ECO:0000259" key="7">
    <source>
        <dbReference type="Pfam" id="PF02601"/>
    </source>
</evidence>
<comment type="subcellular location">
    <subcellularLocation>
        <location evidence="5 6">Cytoplasm</location>
    </subcellularLocation>
</comment>
<evidence type="ECO:0000256" key="6">
    <source>
        <dbReference type="RuleBase" id="RU004355"/>
    </source>
</evidence>
<feature type="domain" description="OB-fold nucleic acid binding" evidence="8">
    <location>
        <begin position="23"/>
        <end position="116"/>
    </location>
</feature>
<keyword evidence="4 5" id="KW-0269">Exonuclease</keyword>
<dbReference type="Proteomes" id="UP000199288">
    <property type="component" value="Unassembled WGS sequence"/>
</dbReference>
<name>A0A1H4A351_9ACTO</name>
<sequence length="423" mass="46717">MPPIDRSLAATARETSAENPWPLRLLNTKIDEYIKKMSPLWVEGQLVQVNRRPGAAMVFMTLRDTDTDMSMNVSMFARDFDAIEVPIDDGAHVVLHAKPTFWVKRGSLQLQAKEIRSVGLGALLAKLEELKRLLAAEGLFDPKRKVPLPFLPRRIGLVCGRESKAEHDVVVNARARWPGIEFDIREVAVQGAYAVAEVCEAIESLDADPAVDVIIVARGGGSVEDLLPFSNERMVRVASACVTPLVSAIGHETDTPLLDLVADFRASTPTDAARRVVPDVAEERRQLSVAQARLNQAIELRLQREAEGLAALRRHPVMARPEVMLDRQAELLVSTRERLSRHVAHLIDLAAADITRLRSRVRDLSPATVLERGYAVVRDREGHVITDAEQVTVGDRYDVIVHRGRIGVEVVAATTESFTEGSS</sequence>
<feature type="domain" description="Exonuclease VII large subunit C-terminal" evidence="7">
    <location>
        <begin position="139"/>
        <end position="360"/>
    </location>
</feature>
<comment type="catalytic activity">
    <reaction evidence="5 6">
        <text>Exonucleolytic cleavage in either 5'- to 3'- or 3'- to 5'-direction to yield nucleoside 5'-phosphates.</text>
        <dbReference type="EC" id="3.1.11.6"/>
    </reaction>
</comment>
<reference evidence="10" key="1">
    <citation type="submission" date="2016-10" db="EMBL/GenBank/DDBJ databases">
        <authorList>
            <person name="Varghese N."/>
            <person name="Submissions S."/>
        </authorList>
    </citation>
    <scope>NUCLEOTIDE SEQUENCE [LARGE SCALE GENOMIC DNA]</scope>
    <source>
        <strain evidence="10">KPR-1</strain>
    </source>
</reference>
<accession>A0A1H4A351</accession>
<evidence type="ECO:0000256" key="1">
    <source>
        <dbReference type="ARBA" id="ARBA00022490"/>
    </source>
</evidence>
<gene>
    <name evidence="5" type="primary">xseA</name>
    <name evidence="9" type="ORF">SAMN02910418_01308</name>
</gene>
<evidence type="ECO:0000256" key="3">
    <source>
        <dbReference type="ARBA" id="ARBA00022801"/>
    </source>
</evidence>
<evidence type="ECO:0000256" key="2">
    <source>
        <dbReference type="ARBA" id="ARBA00022722"/>
    </source>
</evidence>
<dbReference type="InterPro" id="IPR025824">
    <property type="entry name" value="OB-fold_nuc-bd_dom"/>
</dbReference>
<comment type="function">
    <text evidence="5">Bidirectionally degrades single-stranded DNA into large acid-insoluble oligonucleotides, which are then degraded further into small acid-soluble oligonucleotides.</text>
</comment>
<comment type="similarity">
    <text evidence="5 6">Belongs to the XseA family.</text>
</comment>
<dbReference type="NCBIfam" id="TIGR00237">
    <property type="entry name" value="xseA"/>
    <property type="match status" value="1"/>
</dbReference>
<dbReference type="PANTHER" id="PTHR30008:SF0">
    <property type="entry name" value="EXODEOXYRIBONUCLEASE 7 LARGE SUBUNIT"/>
    <property type="match status" value="1"/>
</dbReference>
<dbReference type="EC" id="3.1.11.6" evidence="5"/>
<dbReference type="RefSeq" id="WP_092563889.1">
    <property type="nucleotide sequence ID" value="NZ_FNQV01000007.1"/>
</dbReference>
<dbReference type="GO" id="GO:0006308">
    <property type="term" value="P:DNA catabolic process"/>
    <property type="evidence" value="ECO:0007669"/>
    <property type="project" value="UniProtKB-UniRule"/>
</dbReference>
<dbReference type="OrthoDB" id="9802795at2"/>
<keyword evidence="10" id="KW-1185">Reference proteome</keyword>
<organism evidence="9 10">
    <name type="scientific">Bowdeniella nasicola</name>
    <dbReference type="NCBI Taxonomy" id="208480"/>
    <lineage>
        <taxon>Bacteria</taxon>
        <taxon>Bacillati</taxon>
        <taxon>Actinomycetota</taxon>
        <taxon>Actinomycetes</taxon>
        <taxon>Actinomycetales</taxon>
        <taxon>Actinomycetaceae</taxon>
        <taxon>Bowdeniella</taxon>
    </lineage>
</organism>
<proteinExistence type="inferred from homology"/>
<keyword evidence="2 5" id="KW-0540">Nuclease</keyword>
<keyword evidence="3 5" id="KW-0378">Hydrolase</keyword>
<dbReference type="AlphaFoldDB" id="A0A1H4A351"/>
<keyword evidence="1 5" id="KW-0963">Cytoplasm</keyword>
<comment type="subunit">
    <text evidence="5">Heterooligomer composed of large and small subunits.</text>
</comment>
<dbReference type="InterPro" id="IPR003753">
    <property type="entry name" value="Exonuc_VII_L"/>
</dbReference>
<dbReference type="EMBL" id="FNQV01000007">
    <property type="protein sequence ID" value="SEA30280.1"/>
    <property type="molecule type" value="Genomic_DNA"/>
</dbReference>
<evidence type="ECO:0000313" key="9">
    <source>
        <dbReference type="EMBL" id="SEA30280.1"/>
    </source>
</evidence>
<dbReference type="GO" id="GO:0009318">
    <property type="term" value="C:exodeoxyribonuclease VII complex"/>
    <property type="evidence" value="ECO:0007669"/>
    <property type="project" value="UniProtKB-UniRule"/>
</dbReference>
<evidence type="ECO:0000259" key="8">
    <source>
        <dbReference type="Pfam" id="PF13742"/>
    </source>
</evidence>
<dbReference type="HAMAP" id="MF_00378">
    <property type="entry name" value="Exonuc_7_L"/>
    <property type="match status" value="1"/>
</dbReference>
<dbReference type="PANTHER" id="PTHR30008">
    <property type="entry name" value="EXODEOXYRIBONUCLEASE 7 LARGE SUBUNIT"/>
    <property type="match status" value="1"/>
</dbReference>
<dbReference type="GO" id="GO:0005737">
    <property type="term" value="C:cytoplasm"/>
    <property type="evidence" value="ECO:0007669"/>
    <property type="project" value="UniProtKB-SubCell"/>
</dbReference>
<dbReference type="CDD" id="cd04489">
    <property type="entry name" value="ExoVII_LU_OBF"/>
    <property type="match status" value="1"/>
</dbReference>
<dbReference type="GO" id="GO:0008855">
    <property type="term" value="F:exodeoxyribonuclease VII activity"/>
    <property type="evidence" value="ECO:0007669"/>
    <property type="project" value="UniProtKB-UniRule"/>
</dbReference>
<protein>
    <recommendedName>
        <fullName evidence="5">Exodeoxyribonuclease 7 large subunit</fullName>
        <ecNumber evidence="5">3.1.11.6</ecNumber>
    </recommendedName>
    <alternativeName>
        <fullName evidence="5">Exodeoxyribonuclease VII large subunit</fullName>
        <shortName evidence="5">Exonuclease VII large subunit</shortName>
    </alternativeName>
</protein>